<evidence type="ECO:0000313" key="4">
    <source>
        <dbReference type="EMBL" id="WIA16552.1"/>
    </source>
</evidence>
<organism evidence="4 5">
    <name type="scientific">Tetradesmus obliquus</name>
    <name type="common">Green alga</name>
    <name type="synonym">Acutodesmus obliquus</name>
    <dbReference type="NCBI Taxonomy" id="3088"/>
    <lineage>
        <taxon>Eukaryota</taxon>
        <taxon>Viridiplantae</taxon>
        <taxon>Chlorophyta</taxon>
        <taxon>core chlorophytes</taxon>
        <taxon>Chlorophyceae</taxon>
        <taxon>CS clade</taxon>
        <taxon>Sphaeropleales</taxon>
        <taxon>Scenedesmaceae</taxon>
        <taxon>Tetradesmus</taxon>
    </lineage>
</organism>
<dbReference type="InterPro" id="IPR029063">
    <property type="entry name" value="SAM-dependent_MTases_sf"/>
</dbReference>
<sequence>METQTSFTSSRKDARSVGRVGSSSLRSYSLKAARCCSVGNSQRLHVRVVRCQAEKQVDSSSSSSSSAAGSRRPIEVSRSIAAARAAESSLPEGLFADPFAAQLLDSKQQQQQEQQQEQLLDVIATRYIDESLLNAMAATNVNSIQSGDYRQVVIIGDGMDCRPFRLPWPPGTLLFLVAPPEGLGKAQLQAVLSEVADCAAFHSLLVGELPGPISKRDAENLLAEAGLLGAVFSHEQEGYGRWQQQDSLQESSKQDAEAAGSSGDELAQRWLCTAQQLRLSLEQMGIYEDWATEFADADAGDDFIGNFS</sequence>
<dbReference type="PANTHER" id="PTHR43619">
    <property type="entry name" value="S-ADENOSYL-L-METHIONINE-DEPENDENT METHYLTRANSFERASE YKTD-RELATED"/>
    <property type="match status" value="1"/>
</dbReference>
<keyword evidence="1" id="KW-0489">Methyltransferase</keyword>
<dbReference type="PANTHER" id="PTHR43619:SF2">
    <property type="entry name" value="S-ADENOSYL-L-METHIONINE-DEPENDENT METHYLTRANSFERASES SUPERFAMILY PROTEIN"/>
    <property type="match status" value="1"/>
</dbReference>
<accession>A0ABY8U530</accession>
<name>A0ABY8U530_TETOB</name>
<dbReference type="Pfam" id="PF04072">
    <property type="entry name" value="LCM"/>
    <property type="match status" value="1"/>
</dbReference>
<dbReference type="Gene3D" id="3.40.50.150">
    <property type="entry name" value="Vaccinia Virus protein VP39"/>
    <property type="match status" value="1"/>
</dbReference>
<keyword evidence="2" id="KW-0808">Transferase</keyword>
<keyword evidence="5" id="KW-1185">Reference proteome</keyword>
<evidence type="ECO:0000256" key="2">
    <source>
        <dbReference type="ARBA" id="ARBA00022679"/>
    </source>
</evidence>
<feature type="compositionally biased region" description="Polar residues" evidence="3">
    <location>
        <begin position="242"/>
        <end position="251"/>
    </location>
</feature>
<proteinExistence type="predicted"/>
<protein>
    <submittedName>
        <fullName evidence="4">Uncharacterized protein</fullName>
    </submittedName>
</protein>
<dbReference type="EMBL" id="CP126214">
    <property type="protein sequence ID" value="WIA16552.1"/>
    <property type="molecule type" value="Genomic_DNA"/>
</dbReference>
<evidence type="ECO:0000256" key="3">
    <source>
        <dbReference type="SAM" id="MobiDB-lite"/>
    </source>
</evidence>
<evidence type="ECO:0000313" key="5">
    <source>
        <dbReference type="Proteomes" id="UP001244341"/>
    </source>
</evidence>
<dbReference type="InterPro" id="IPR007213">
    <property type="entry name" value="Ppm1/Ppm2/Tcmp"/>
</dbReference>
<reference evidence="4 5" key="1">
    <citation type="submission" date="2023-05" db="EMBL/GenBank/DDBJ databases">
        <title>A 100% complete, gapless, phased diploid assembly of the Scenedesmus obliquus UTEX 3031 genome.</title>
        <authorList>
            <person name="Biondi T.C."/>
            <person name="Hanschen E.R."/>
            <person name="Kwon T."/>
            <person name="Eng W."/>
            <person name="Kruse C.P.S."/>
            <person name="Koehler S.I."/>
            <person name="Kunde Y."/>
            <person name="Gleasner C.D."/>
            <person name="You Mak K.T."/>
            <person name="Polle J."/>
            <person name="Hovde B.T."/>
            <person name="Starkenburg S.R."/>
        </authorList>
    </citation>
    <scope>NUCLEOTIDE SEQUENCE [LARGE SCALE GENOMIC DNA]</scope>
    <source>
        <strain evidence="4 5">DOE0152z</strain>
    </source>
</reference>
<evidence type="ECO:0000256" key="1">
    <source>
        <dbReference type="ARBA" id="ARBA00022603"/>
    </source>
</evidence>
<dbReference type="Proteomes" id="UP001244341">
    <property type="component" value="Chromosome 7b"/>
</dbReference>
<feature type="region of interest" description="Disordered" evidence="3">
    <location>
        <begin position="242"/>
        <end position="261"/>
    </location>
</feature>
<gene>
    <name evidence="4" type="ORF">OEZ85_013224</name>
</gene>
<dbReference type="SUPFAM" id="SSF53335">
    <property type="entry name" value="S-adenosyl-L-methionine-dependent methyltransferases"/>
    <property type="match status" value="1"/>
</dbReference>